<dbReference type="Proteomes" id="UP001159363">
    <property type="component" value="Chromosome 6"/>
</dbReference>
<feature type="region of interest" description="Disordered" evidence="1">
    <location>
        <begin position="482"/>
        <end position="531"/>
    </location>
</feature>
<proteinExistence type="predicted"/>
<accession>A0ABQ9H727</accession>
<comment type="caution">
    <text evidence="2">The sequence shown here is derived from an EMBL/GenBank/DDBJ whole genome shotgun (WGS) entry which is preliminary data.</text>
</comment>
<feature type="region of interest" description="Disordered" evidence="1">
    <location>
        <begin position="23"/>
        <end position="53"/>
    </location>
</feature>
<protein>
    <submittedName>
        <fullName evidence="2">Uncharacterized protein</fullName>
    </submittedName>
</protein>
<feature type="compositionally biased region" description="Basic and acidic residues" evidence="1">
    <location>
        <begin position="507"/>
        <end position="524"/>
    </location>
</feature>
<sequence length="777" mass="84950">MDRPSVVCASGYVAFLGRSPIQVPTSPYPIEPQRSEDDQVTSLGRGRGQNSVHHAEYTEAKWREISPEPRTGFAGAIEPKQPQVCRDPERLQFRKGLGRVRGWRMTSAASTATPKGGSLSGGFETLFPPPLASSSFYPIHLFISPPLHPSTKPLPPTSLTHPPFHLLAIFPRKHFRKHAEQNVVVRVLTNVAREAVHEAAVAERLDCSPPIKANWVQSTTRVTPGFSKVGIVPDNVAGRWVFSGVSSFPHPCIPALLHAHIPLPSSAPKTSLLRADQIFSLAHTSSAKAWGSQCWFSWSAIVGHTYSAALEHVATRIAKVSGLAMMTSNRSPYLRDKLISRVKWCGMHHRFDVAPQPEISLLAFHRWFNPRPGNPRFSQVGIVMRWSAGFLGGISHFLALAFPVIKELSIAAPILSSRDPSEVLWSATTSMSPGTGWRRDLPAVVNPGARSTIPRGESALRDNAHASDVYLKARLGAGSSRLSSQVPRLPTFLSSLPPETNTAQPRGRSDERKVKDTRRNRLDGMPDLGARTADLGARTADLGARTADLGARHTIDIQVGNPWGEDSELRSGRQQPSRLDAMNRRIVGEQRALITRDTMPATTTVATPGERRGWGEMTWACLIKYLLHAFWVHRAEDVISHGTAGCKSATGNGRGMQSTGGTSQPRRLSALIKEGHCVFGRELEGSKGRGGRSGWSINNCKQPLRGACSRPSAKKRRQDSLLGRSYGVGGNCLDSRQRLYVNLPQANTGQPRLTLKLMSLAIDCSVVFDWTYAWGTA</sequence>
<name>A0ABQ9H727_9NEOP</name>
<dbReference type="EMBL" id="JARBHB010000007">
    <property type="protein sequence ID" value="KAJ8880030.1"/>
    <property type="molecule type" value="Genomic_DNA"/>
</dbReference>
<organism evidence="2 3">
    <name type="scientific">Dryococelus australis</name>
    <dbReference type="NCBI Taxonomy" id="614101"/>
    <lineage>
        <taxon>Eukaryota</taxon>
        <taxon>Metazoa</taxon>
        <taxon>Ecdysozoa</taxon>
        <taxon>Arthropoda</taxon>
        <taxon>Hexapoda</taxon>
        <taxon>Insecta</taxon>
        <taxon>Pterygota</taxon>
        <taxon>Neoptera</taxon>
        <taxon>Polyneoptera</taxon>
        <taxon>Phasmatodea</taxon>
        <taxon>Verophasmatodea</taxon>
        <taxon>Anareolatae</taxon>
        <taxon>Phasmatidae</taxon>
        <taxon>Eurycanthinae</taxon>
        <taxon>Dryococelus</taxon>
    </lineage>
</organism>
<evidence type="ECO:0000313" key="3">
    <source>
        <dbReference type="Proteomes" id="UP001159363"/>
    </source>
</evidence>
<feature type="compositionally biased region" description="Polar residues" evidence="1">
    <location>
        <begin position="482"/>
        <end position="504"/>
    </location>
</feature>
<evidence type="ECO:0000256" key="1">
    <source>
        <dbReference type="SAM" id="MobiDB-lite"/>
    </source>
</evidence>
<gene>
    <name evidence="2" type="ORF">PR048_020652</name>
</gene>
<reference evidence="2 3" key="1">
    <citation type="submission" date="2023-02" db="EMBL/GenBank/DDBJ databases">
        <title>LHISI_Scaffold_Assembly.</title>
        <authorList>
            <person name="Stuart O.P."/>
            <person name="Cleave R."/>
            <person name="Magrath M.J.L."/>
            <person name="Mikheyev A.S."/>
        </authorList>
    </citation>
    <scope>NUCLEOTIDE SEQUENCE [LARGE SCALE GENOMIC DNA]</scope>
    <source>
        <strain evidence="2">Daus_M_001</strain>
        <tissue evidence="2">Leg muscle</tissue>
    </source>
</reference>
<keyword evidence="3" id="KW-1185">Reference proteome</keyword>
<evidence type="ECO:0000313" key="2">
    <source>
        <dbReference type="EMBL" id="KAJ8880030.1"/>
    </source>
</evidence>